<feature type="region of interest" description="Disordered" evidence="5">
    <location>
        <begin position="945"/>
        <end position="1026"/>
    </location>
</feature>
<dbReference type="InterPro" id="IPR002645">
    <property type="entry name" value="STAS_dom"/>
</dbReference>
<dbReference type="GeneID" id="113926547"/>
<feature type="transmembrane region" description="Helical" evidence="6">
    <location>
        <begin position="546"/>
        <end position="575"/>
    </location>
</feature>
<dbReference type="CDD" id="cd07042">
    <property type="entry name" value="STAS_SulP_like_sulfate_transporter"/>
    <property type="match status" value="1"/>
</dbReference>
<dbReference type="GO" id="GO:0055085">
    <property type="term" value="P:transmembrane transport"/>
    <property type="evidence" value="ECO:0007669"/>
    <property type="project" value="InterPro"/>
</dbReference>
<evidence type="ECO:0000259" key="7">
    <source>
        <dbReference type="PROSITE" id="PS50801"/>
    </source>
</evidence>
<evidence type="ECO:0000256" key="2">
    <source>
        <dbReference type="ARBA" id="ARBA00022692"/>
    </source>
</evidence>
<feature type="transmembrane region" description="Helical" evidence="6">
    <location>
        <begin position="289"/>
        <end position="314"/>
    </location>
</feature>
<reference evidence="9" key="1">
    <citation type="submission" date="2025-08" db="UniProtKB">
        <authorList>
            <consortium name="RefSeq"/>
        </authorList>
    </citation>
    <scope>IDENTIFICATION</scope>
    <source>
        <tissue evidence="9">Blood</tissue>
    </source>
</reference>
<evidence type="ECO:0000313" key="8">
    <source>
        <dbReference type="Proteomes" id="UP000515165"/>
    </source>
</evidence>
<feature type="transmembrane region" description="Helical" evidence="6">
    <location>
        <begin position="334"/>
        <end position="352"/>
    </location>
</feature>
<comment type="subcellular location">
    <subcellularLocation>
        <location evidence="1">Membrane</location>
        <topology evidence="1">Multi-pass membrane protein</topology>
    </subcellularLocation>
</comment>
<dbReference type="OrthoDB" id="288203at2759"/>
<feature type="transmembrane region" description="Helical" evidence="6">
    <location>
        <begin position="364"/>
        <end position="383"/>
    </location>
</feature>
<gene>
    <name evidence="9" type="primary">SLC26A8</name>
</gene>
<dbReference type="PROSITE" id="PS50801">
    <property type="entry name" value="STAS"/>
    <property type="match status" value="1"/>
</dbReference>
<evidence type="ECO:0000256" key="3">
    <source>
        <dbReference type="ARBA" id="ARBA00022989"/>
    </source>
</evidence>
<feature type="transmembrane region" description="Helical" evidence="6">
    <location>
        <begin position="484"/>
        <end position="502"/>
    </location>
</feature>
<feature type="compositionally biased region" description="Basic and acidic residues" evidence="5">
    <location>
        <begin position="999"/>
        <end position="1008"/>
    </location>
</feature>
<dbReference type="CTD" id="116369"/>
<dbReference type="RefSeq" id="XP_027457379.1">
    <property type="nucleotide sequence ID" value="XM_027601578.2"/>
</dbReference>
<dbReference type="Gene3D" id="3.30.750.24">
    <property type="entry name" value="STAS domain"/>
    <property type="match status" value="1"/>
</dbReference>
<dbReference type="SUPFAM" id="SSF52091">
    <property type="entry name" value="SpoIIaa-like"/>
    <property type="match status" value="1"/>
</dbReference>
<evidence type="ECO:0000313" key="9">
    <source>
        <dbReference type="RefSeq" id="XP_027457379.1"/>
    </source>
</evidence>
<dbReference type="Proteomes" id="UP000515165">
    <property type="component" value="Chromosome 7"/>
</dbReference>
<dbReference type="InterPro" id="IPR011547">
    <property type="entry name" value="SLC26A/SulP_dom"/>
</dbReference>
<feature type="transmembrane region" description="Helical" evidence="6">
    <location>
        <begin position="178"/>
        <end position="198"/>
    </location>
</feature>
<dbReference type="InterPro" id="IPR036513">
    <property type="entry name" value="STAS_dom_sf"/>
</dbReference>
<feature type="region of interest" description="Disordered" evidence="5">
    <location>
        <begin position="1"/>
        <end position="71"/>
    </location>
</feature>
<protein>
    <submittedName>
        <fullName evidence="9">Testis anion transporter 1 isoform X1</fullName>
    </submittedName>
</protein>
<feature type="transmembrane region" description="Helical" evidence="6">
    <location>
        <begin position="261"/>
        <end position="282"/>
    </location>
</feature>
<sequence length="1026" mass="116715">MLPLLPFLAPTPVHRPPERPRVPPQRLGNGRRPRLQRRQPGGSCVRPQRPHSRPRREPGMLQPERSTQGFGYKHRQNSFTYDVKRDVYNEENFQQEHRRKSISSGNLDIDITTFRHHIQCRCSWHKFLRCLLTIFPFLEWTCLYRFKDWLLGDLLAGITVGFVQVPQALTFSLLTRQLIPPLNVCYAAFCSSAIYAIFGSCHQMSIGSFFLMSALMINVLRLYPFNNGHLILGTFIRDDFSKPSFLADYNRSLSVVASTTFLTGIIQLSMGLLGFGFVAAYLPEAAISAYLAAAALHIILSQLTCIFGIMISFHAGPISFFYNIVNYCVTLPKANSTSILLFLTAVVALRINKCIRISFHRYPIEFPMEIFLILGFTAFANKISMATETSRMLIDMIPYSFLFPVTPDLNILPELMLEAFSLALVSSSLLIFVGKKIANYHNYHVNSNQDLIAIGLCNVISSFFRSCVFTGAIIRTIIQDKSGGRQQFASLVGAGVMLLLMVKVGRFFHEMPNAVLAGIILSNILPYLETIYNLPSLWRQNQYDCVIWLVTFISAIFLGLDVGLLVSVAFAFFIITVRSHRTKILLLGQIPNTNIYRSFNDYREVTNLPGVKIFQCCNSITFVNVNDLKHKLLKEVEMVRVPLKEEEVFRLFNQSEEGSQEEKICQCFCNCDEVEPSPRVVYTEQFESKQDQDSSSINLIRCSRFESMNMSQSTSDEQVPYTISATSHRNPRPDYEDVDKAWLSNNPSRNISMPLPGIAENQGRDRSFLPFSDVSLLPSIHTIILDFSMVHFVDPQASVVLRQMCNAFQNANVLVLISGCHSSVVRAFERNDFFDTGITKAQLFLTLHDAVLFALSRKFPEPSELSMDESETVIQETYSETDKNGESEHKMNSSLLDVSKNINPDYTMVQEPIRGEELELDLELEPTLESEQEAGLDLELDLDHEMEPESELEPESEREPEPELEPEPESKPKPRAHTYPRQQYWPLYQSMPPSSPGQDRPRTQSLERRRQHKNSYSPKGNKTVDP</sequence>
<evidence type="ECO:0000256" key="6">
    <source>
        <dbReference type="SAM" id="Phobius"/>
    </source>
</evidence>
<dbReference type="GO" id="GO:0016020">
    <property type="term" value="C:membrane"/>
    <property type="evidence" value="ECO:0007669"/>
    <property type="project" value="UniProtKB-SubCell"/>
</dbReference>
<keyword evidence="2 6" id="KW-0812">Transmembrane</keyword>
<keyword evidence="3 6" id="KW-1133">Transmembrane helix</keyword>
<evidence type="ECO:0000256" key="5">
    <source>
        <dbReference type="SAM" id="MobiDB-lite"/>
    </source>
</evidence>
<evidence type="ECO:0000256" key="1">
    <source>
        <dbReference type="ARBA" id="ARBA00004141"/>
    </source>
</evidence>
<proteinExistence type="predicted"/>
<evidence type="ECO:0000256" key="4">
    <source>
        <dbReference type="ARBA" id="ARBA00023136"/>
    </source>
</evidence>
<dbReference type="InterPro" id="IPR001902">
    <property type="entry name" value="SLC26A/SulP_fam"/>
</dbReference>
<feature type="transmembrane region" description="Helical" evidence="6">
    <location>
        <begin position="415"/>
        <end position="433"/>
    </location>
</feature>
<keyword evidence="8" id="KW-1185">Reference proteome</keyword>
<dbReference type="Pfam" id="PF01740">
    <property type="entry name" value="STAS"/>
    <property type="match status" value="1"/>
</dbReference>
<feature type="transmembrane region" description="Helical" evidence="6">
    <location>
        <begin position="205"/>
        <end position="223"/>
    </location>
</feature>
<feature type="transmembrane region" description="Helical" evidence="6">
    <location>
        <begin position="514"/>
        <end position="534"/>
    </location>
</feature>
<keyword evidence="4 6" id="KW-0472">Membrane</keyword>
<dbReference type="AlphaFoldDB" id="A0A6J2DMB2"/>
<dbReference type="KEGG" id="zca:113926547"/>
<accession>A0A6J2DMB2</accession>
<name>A0A6J2DMB2_ZALCA</name>
<dbReference type="Pfam" id="PF00916">
    <property type="entry name" value="Sulfate_transp"/>
    <property type="match status" value="1"/>
</dbReference>
<dbReference type="PANTHER" id="PTHR11814">
    <property type="entry name" value="SULFATE TRANSPORTER"/>
    <property type="match status" value="1"/>
</dbReference>
<organism evidence="8 9">
    <name type="scientific">Zalophus californianus</name>
    <name type="common">California sealion</name>
    <dbReference type="NCBI Taxonomy" id="9704"/>
    <lineage>
        <taxon>Eukaryota</taxon>
        <taxon>Metazoa</taxon>
        <taxon>Chordata</taxon>
        <taxon>Craniata</taxon>
        <taxon>Vertebrata</taxon>
        <taxon>Euteleostomi</taxon>
        <taxon>Mammalia</taxon>
        <taxon>Eutheria</taxon>
        <taxon>Laurasiatheria</taxon>
        <taxon>Carnivora</taxon>
        <taxon>Caniformia</taxon>
        <taxon>Pinnipedia</taxon>
        <taxon>Otariidae</taxon>
        <taxon>Zalophus</taxon>
    </lineage>
</organism>
<feature type="domain" description="STAS" evidence="7">
    <location>
        <begin position="601"/>
        <end position="854"/>
    </location>
</feature>